<keyword evidence="4" id="KW-0804">Transcription</keyword>
<evidence type="ECO:0000313" key="7">
    <source>
        <dbReference type="Proteomes" id="UP000258927"/>
    </source>
</evidence>
<dbReference type="Gene3D" id="3.40.190.10">
    <property type="entry name" value="Periplasmic binding protein-like II"/>
    <property type="match status" value="2"/>
</dbReference>
<dbReference type="AlphaFoldDB" id="A0A2R4M9T7"/>
<sequence length="312" mass="35252">MHTSRRNFPSINTLSAFECAARHLNFTRAAEEMNLTQSAISRQIRDLELQLGVTLFERVRKRVVLTEAGARFLADARYLIEQTEGLVYRTMAAAKAEAMLSIATLPTFGSHWLAPRLPDFLSQNPDLAINIESRWSPFAMQDQFVDVAVHFGRPIWAGATCQPLCAEMMVPVAAPSVVRQYQLDKPEHLVETPLLHLQTRQTGWRDWFEQQGMENKEPFKGHRFDQFSMIIEAAVAGMGAGLLPFYLIEQQVMQGSLKVIDPTPLNTEDAYFLAIPDDKAEKPGVIAFTTWIRKQIKNPVMHLDEVDSPIAN</sequence>
<feature type="domain" description="HTH lysR-type" evidence="5">
    <location>
        <begin position="9"/>
        <end position="66"/>
    </location>
</feature>
<dbReference type="InterPro" id="IPR036388">
    <property type="entry name" value="WH-like_DNA-bd_sf"/>
</dbReference>
<evidence type="ECO:0000256" key="3">
    <source>
        <dbReference type="ARBA" id="ARBA00023125"/>
    </source>
</evidence>
<evidence type="ECO:0000313" key="6">
    <source>
        <dbReference type="EMBL" id="AVX02694.1"/>
    </source>
</evidence>
<keyword evidence="7" id="KW-1185">Reference proteome</keyword>
<dbReference type="STRING" id="1122213.GCA_000423365_02862"/>
<dbReference type="FunFam" id="1.10.10.10:FF:000001">
    <property type="entry name" value="LysR family transcriptional regulator"/>
    <property type="match status" value="1"/>
</dbReference>
<keyword evidence="3" id="KW-0238">DNA-binding</keyword>
<dbReference type="GO" id="GO:0003700">
    <property type="term" value="F:DNA-binding transcription factor activity"/>
    <property type="evidence" value="ECO:0007669"/>
    <property type="project" value="InterPro"/>
</dbReference>
<accession>A0A2R4M9T7</accession>
<name>A0A2R4M9T7_9HYPH</name>
<dbReference type="Pfam" id="PF03466">
    <property type="entry name" value="LysR_substrate"/>
    <property type="match status" value="1"/>
</dbReference>
<dbReference type="Pfam" id="PF00126">
    <property type="entry name" value="HTH_1"/>
    <property type="match status" value="1"/>
</dbReference>
<dbReference type="Proteomes" id="UP000258927">
    <property type="component" value="Chromosome"/>
</dbReference>
<gene>
    <name evidence="6" type="ORF">MXMO3_00146</name>
</gene>
<dbReference type="GO" id="GO:0043565">
    <property type="term" value="F:sequence-specific DNA binding"/>
    <property type="evidence" value="ECO:0007669"/>
    <property type="project" value="TreeGrafter"/>
</dbReference>
<dbReference type="Gene3D" id="1.10.10.10">
    <property type="entry name" value="Winged helix-like DNA-binding domain superfamily/Winged helix DNA-binding domain"/>
    <property type="match status" value="1"/>
</dbReference>
<proteinExistence type="inferred from homology"/>
<dbReference type="KEGG" id="mmyr:MXMO3_00146"/>
<dbReference type="SUPFAM" id="SSF53850">
    <property type="entry name" value="Periplasmic binding protein-like II"/>
    <property type="match status" value="1"/>
</dbReference>
<comment type="similarity">
    <text evidence="1">Belongs to the LysR transcriptional regulatory family.</text>
</comment>
<dbReference type="RefSeq" id="WP_051213910.1">
    <property type="nucleotide sequence ID" value="NZ_CP021330.1"/>
</dbReference>
<protein>
    <submittedName>
        <fullName evidence="6">HTH-type transcriptional activator AmpR</fullName>
    </submittedName>
</protein>
<dbReference type="PRINTS" id="PR00039">
    <property type="entry name" value="HTHLYSR"/>
</dbReference>
<evidence type="ECO:0000256" key="2">
    <source>
        <dbReference type="ARBA" id="ARBA00023015"/>
    </source>
</evidence>
<dbReference type="PANTHER" id="PTHR30537">
    <property type="entry name" value="HTH-TYPE TRANSCRIPTIONAL REGULATOR"/>
    <property type="match status" value="1"/>
</dbReference>
<reference evidence="6 7" key="1">
    <citation type="submission" date="2017-05" db="EMBL/GenBank/DDBJ databases">
        <title>Genome Analysis of Maritalea myrionectae HL2708#5.</title>
        <authorList>
            <consortium name="Cotde Inc.-PKNU"/>
            <person name="Jang D."/>
            <person name="Oh H.-M."/>
        </authorList>
    </citation>
    <scope>NUCLEOTIDE SEQUENCE [LARGE SCALE GENOMIC DNA]</scope>
    <source>
        <strain evidence="6 7">HL2708#5</strain>
    </source>
</reference>
<dbReference type="GO" id="GO:0006351">
    <property type="term" value="P:DNA-templated transcription"/>
    <property type="evidence" value="ECO:0007669"/>
    <property type="project" value="TreeGrafter"/>
</dbReference>
<dbReference type="InterPro" id="IPR005119">
    <property type="entry name" value="LysR_subst-bd"/>
</dbReference>
<dbReference type="InterPro" id="IPR000847">
    <property type="entry name" value="LysR_HTH_N"/>
</dbReference>
<evidence type="ECO:0000259" key="5">
    <source>
        <dbReference type="PROSITE" id="PS50931"/>
    </source>
</evidence>
<evidence type="ECO:0000256" key="4">
    <source>
        <dbReference type="ARBA" id="ARBA00023163"/>
    </source>
</evidence>
<dbReference type="PROSITE" id="PS50931">
    <property type="entry name" value="HTH_LYSR"/>
    <property type="match status" value="1"/>
</dbReference>
<dbReference type="InterPro" id="IPR036390">
    <property type="entry name" value="WH_DNA-bd_sf"/>
</dbReference>
<keyword evidence="2" id="KW-0805">Transcription regulation</keyword>
<organism evidence="6 7">
    <name type="scientific">Maritalea myrionectae</name>
    <dbReference type="NCBI Taxonomy" id="454601"/>
    <lineage>
        <taxon>Bacteria</taxon>
        <taxon>Pseudomonadati</taxon>
        <taxon>Pseudomonadota</taxon>
        <taxon>Alphaproteobacteria</taxon>
        <taxon>Hyphomicrobiales</taxon>
        <taxon>Devosiaceae</taxon>
        <taxon>Maritalea</taxon>
    </lineage>
</organism>
<dbReference type="InterPro" id="IPR058163">
    <property type="entry name" value="LysR-type_TF_proteobact-type"/>
</dbReference>
<dbReference type="EMBL" id="CP021330">
    <property type="protein sequence ID" value="AVX02694.1"/>
    <property type="molecule type" value="Genomic_DNA"/>
</dbReference>
<evidence type="ECO:0000256" key="1">
    <source>
        <dbReference type="ARBA" id="ARBA00009437"/>
    </source>
</evidence>
<dbReference type="PANTHER" id="PTHR30537:SF26">
    <property type="entry name" value="GLYCINE CLEAVAGE SYSTEM TRANSCRIPTIONAL ACTIVATOR"/>
    <property type="match status" value="1"/>
</dbReference>
<dbReference type="SUPFAM" id="SSF46785">
    <property type="entry name" value="Winged helix' DNA-binding domain"/>
    <property type="match status" value="1"/>
</dbReference>